<evidence type="ECO:0000313" key="1">
    <source>
        <dbReference type="EMBL" id="KAI4301956.1"/>
    </source>
</evidence>
<comment type="caution">
    <text evidence="1">The sequence shown here is derived from an EMBL/GenBank/DDBJ whole genome shotgun (WGS) entry which is preliminary data.</text>
</comment>
<name>A0ACB9KY43_BAUVA</name>
<protein>
    <submittedName>
        <fullName evidence="1">Uncharacterized protein</fullName>
    </submittedName>
</protein>
<evidence type="ECO:0000313" key="2">
    <source>
        <dbReference type="Proteomes" id="UP000828941"/>
    </source>
</evidence>
<sequence length="293" mass="32563">MDVPFPFHSSVLILCFVLLLPSAKPVSDGSTLLYKSCASQKLAQTQTQTLSSLFQQLIAQSSESKFFKTTEMGSDDTAISGLFQCREDISREECFNCVNLLTEMSSTLCSQSAAARVQLERCYTQYEIDGFSDDDIGDYKRSLLNSECGEPTLDYVNAKFRELMDAAFVSVQTEILDSKVDFYARNYESVMLMAQCEADLDACVCSECVSDAIQVAREECGTSLSAHIYLDKCFMTYMYHPDATPGNSFPGVNRNNSNNKRTAAIIVGGAAALCFGFIFLLFLISRSRNKEYH</sequence>
<proteinExistence type="predicted"/>
<keyword evidence="2" id="KW-1185">Reference proteome</keyword>
<dbReference type="EMBL" id="CM039438">
    <property type="protein sequence ID" value="KAI4301956.1"/>
    <property type="molecule type" value="Genomic_DNA"/>
</dbReference>
<accession>A0ACB9KY43</accession>
<reference evidence="1 2" key="1">
    <citation type="journal article" date="2022" name="DNA Res.">
        <title>Chromosomal-level genome assembly of the orchid tree Bauhinia variegata (Leguminosae; Cercidoideae) supports the allotetraploid origin hypothesis of Bauhinia.</title>
        <authorList>
            <person name="Zhong Y."/>
            <person name="Chen Y."/>
            <person name="Zheng D."/>
            <person name="Pang J."/>
            <person name="Liu Y."/>
            <person name="Luo S."/>
            <person name="Meng S."/>
            <person name="Qian L."/>
            <person name="Wei D."/>
            <person name="Dai S."/>
            <person name="Zhou R."/>
        </authorList>
    </citation>
    <scope>NUCLEOTIDE SEQUENCE [LARGE SCALE GENOMIC DNA]</scope>
    <source>
        <strain evidence="1">BV-YZ2020</strain>
    </source>
</reference>
<gene>
    <name evidence="1" type="ORF">L6164_035186</name>
</gene>
<organism evidence="1 2">
    <name type="scientific">Bauhinia variegata</name>
    <name type="common">Purple orchid tree</name>
    <name type="synonym">Phanera variegata</name>
    <dbReference type="NCBI Taxonomy" id="167791"/>
    <lineage>
        <taxon>Eukaryota</taxon>
        <taxon>Viridiplantae</taxon>
        <taxon>Streptophyta</taxon>
        <taxon>Embryophyta</taxon>
        <taxon>Tracheophyta</taxon>
        <taxon>Spermatophyta</taxon>
        <taxon>Magnoliopsida</taxon>
        <taxon>eudicotyledons</taxon>
        <taxon>Gunneridae</taxon>
        <taxon>Pentapetalae</taxon>
        <taxon>rosids</taxon>
        <taxon>fabids</taxon>
        <taxon>Fabales</taxon>
        <taxon>Fabaceae</taxon>
        <taxon>Cercidoideae</taxon>
        <taxon>Cercideae</taxon>
        <taxon>Bauhiniinae</taxon>
        <taxon>Bauhinia</taxon>
    </lineage>
</organism>
<dbReference type="Proteomes" id="UP000828941">
    <property type="component" value="Chromosome 13"/>
</dbReference>